<accession>A0ABQ7GWV3</accession>
<organism evidence="3 4">
    <name type="scientific">Dunaliella salina</name>
    <name type="common">Green alga</name>
    <name type="synonym">Protococcus salinus</name>
    <dbReference type="NCBI Taxonomy" id="3046"/>
    <lineage>
        <taxon>Eukaryota</taxon>
        <taxon>Viridiplantae</taxon>
        <taxon>Chlorophyta</taxon>
        <taxon>core chlorophytes</taxon>
        <taxon>Chlorophyceae</taxon>
        <taxon>CS clade</taxon>
        <taxon>Chlamydomonadales</taxon>
        <taxon>Dunaliellaceae</taxon>
        <taxon>Dunaliella</taxon>
    </lineage>
</organism>
<feature type="repeat" description="TPR" evidence="1">
    <location>
        <begin position="168"/>
        <end position="201"/>
    </location>
</feature>
<dbReference type="SMART" id="SM00028">
    <property type="entry name" value="TPR"/>
    <property type="match status" value="3"/>
</dbReference>
<dbReference type="InterPro" id="IPR019734">
    <property type="entry name" value="TPR_rpt"/>
</dbReference>
<comment type="caution">
    <text evidence="3">The sequence shown here is derived from an EMBL/GenBank/DDBJ whole genome shotgun (WGS) entry which is preliminary data.</text>
</comment>
<dbReference type="PROSITE" id="PS50005">
    <property type="entry name" value="TPR"/>
    <property type="match status" value="1"/>
</dbReference>
<evidence type="ECO:0000313" key="4">
    <source>
        <dbReference type="Proteomes" id="UP000815325"/>
    </source>
</evidence>
<proteinExistence type="predicted"/>
<evidence type="ECO:0000313" key="3">
    <source>
        <dbReference type="EMBL" id="KAF5839087.1"/>
    </source>
</evidence>
<dbReference type="PANTHER" id="PTHR46014:SF1">
    <property type="entry name" value="TETRATRICOPEPTIDE REPEAT PROTEIN 1"/>
    <property type="match status" value="1"/>
</dbReference>
<dbReference type="Proteomes" id="UP000815325">
    <property type="component" value="Unassembled WGS sequence"/>
</dbReference>
<evidence type="ECO:0000256" key="1">
    <source>
        <dbReference type="PROSITE-ProRule" id="PRU00339"/>
    </source>
</evidence>
<dbReference type="SUPFAM" id="SSF48452">
    <property type="entry name" value="TPR-like"/>
    <property type="match status" value="1"/>
</dbReference>
<keyword evidence="1" id="KW-0802">TPR repeat</keyword>
<feature type="compositionally biased region" description="Basic and acidic residues" evidence="2">
    <location>
        <begin position="61"/>
        <end position="70"/>
    </location>
</feature>
<dbReference type="EMBL" id="MU069555">
    <property type="protein sequence ID" value="KAF5839087.1"/>
    <property type="molecule type" value="Genomic_DNA"/>
</dbReference>
<feature type="compositionally biased region" description="Polar residues" evidence="2">
    <location>
        <begin position="8"/>
        <end position="33"/>
    </location>
</feature>
<reference evidence="3" key="1">
    <citation type="submission" date="2017-08" db="EMBL/GenBank/DDBJ databases">
        <authorList>
            <person name="Polle J.E."/>
            <person name="Barry K."/>
            <person name="Cushman J."/>
            <person name="Schmutz J."/>
            <person name="Tran D."/>
            <person name="Hathwaick L.T."/>
            <person name="Yim W.C."/>
            <person name="Jenkins J."/>
            <person name="Mckie-Krisberg Z.M."/>
            <person name="Prochnik S."/>
            <person name="Lindquist E."/>
            <person name="Dockter R.B."/>
            <person name="Adam C."/>
            <person name="Molina H."/>
            <person name="Bunkerborg J."/>
            <person name="Jin E."/>
            <person name="Buchheim M."/>
            <person name="Magnuson J."/>
        </authorList>
    </citation>
    <scope>NUCLEOTIDE SEQUENCE</scope>
    <source>
        <strain evidence="3">CCAP 19/18</strain>
    </source>
</reference>
<feature type="region of interest" description="Disordered" evidence="2">
    <location>
        <begin position="1"/>
        <end position="81"/>
    </location>
</feature>
<name>A0ABQ7GWV3_DUNSA</name>
<protein>
    <submittedName>
        <fullName evidence="3">Tetratricopeptide repeat domain-containing protein</fullName>
    </submittedName>
</protein>
<gene>
    <name evidence="3" type="ORF">DUNSADRAFT_1632</name>
</gene>
<sequence length="265" mass="28908">MKVEEATQPGTVDSDQQQCSTASPPSTQYSSRAQPHREQQEEGSSSACDGAEAKGQTSSSHEVKEGDRQVAEPTAEPTPVLSEEQQAEMLAASEALKAEGNTLYAQQDYHGAANKYADAVEAAPPPPYARKQRAIYLANLAACDIARGDNAEALRACSAAIEEDPSYIKAYARRFNAFEALDDLDRALADAKKVLEMDPSNTWASVSVRRLEPIVKERHEKLKNDMMGKFKELGNTLLGKFGMSLDNFKAEQDPNTGGYSIKFQQ</sequence>
<keyword evidence="4" id="KW-1185">Reference proteome</keyword>
<dbReference type="InterPro" id="IPR011990">
    <property type="entry name" value="TPR-like_helical_dom_sf"/>
</dbReference>
<evidence type="ECO:0000256" key="2">
    <source>
        <dbReference type="SAM" id="MobiDB-lite"/>
    </source>
</evidence>
<dbReference type="Gene3D" id="1.25.40.10">
    <property type="entry name" value="Tetratricopeptide repeat domain"/>
    <property type="match status" value="1"/>
</dbReference>
<dbReference type="InterPro" id="IPR052769">
    <property type="entry name" value="TPR_domain_protein"/>
</dbReference>
<dbReference type="PANTHER" id="PTHR46014">
    <property type="entry name" value="TETRATRICOPEPTIDE REPEAT PROTEIN 1"/>
    <property type="match status" value="1"/>
</dbReference>